<feature type="signal peptide" evidence="1">
    <location>
        <begin position="1"/>
        <end position="18"/>
    </location>
</feature>
<dbReference type="AlphaFoldDB" id="A0A9X3I8V6"/>
<evidence type="ECO:0000313" key="3">
    <source>
        <dbReference type="Proteomes" id="UP001142592"/>
    </source>
</evidence>
<name>A0A9X3I8V6_9SPHI</name>
<evidence type="ECO:0000313" key="2">
    <source>
        <dbReference type="EMBL" id="MCX3264359.1"/>
    </source>
</evidence>
<dbReference type="Proteomes" id="UP001142592">
    <property type="component" value="Unassembled WGS sequence"/>
</dbReference>
<accession>A0A9X3I8V6</accession>
<reference evidence="2" key="1">
    <citation type="submission" date="2022-11" db="EMBL/GenBank/DDBJ databases">
        <authorList>
            <person name="Graham C."/>
            <person name="Newman J.D."/>
        </authorList>
    </citation>
    <scope>NUCLEOTIDE SEQUENCE</scope>
    <source>
        <strain evidence="2">DSM 19486</strain>
    </source>
</reference>
<protein>
    <recommendedName>
        <fullName evidence="4">FAD dependent oxidoreductase</fullName>
    </recommendedName>
</protein>
<comment type="caution">
    <text evidence="2">The sequence shown here is derived from an EMBL/GenBank/DDBJ whole genome shotgun (WGS) entry which is preliminary data.</text>
</comment>
<evidence type="ECO:0008006" key="4">
    <source>
        <dbReference type="Google" id="ProtNLM"/>
    </source>
</evidence>
<proteinExistence type="predicted"/>
<dbReference type="RefSeq" id="WP_010602194.1">
    <property type="nucleotide sequence ID" value="NZ_JAPJUH010000002.1"/>
</dbReference>
<feature type="chain" id="PRO_5040814684" description="FAD dependent oxidoreductase" evidence="1">
    <location>
        <begin position="19"/>
        <end position="394"/>
    </location>
</feature>
<sequence>MKKLFFLFIYLIPLFSQAQTIKTDVLVLGNSNAAFAAGIQASESGVNTIILTQSDGFKLSEFKKLPQTGITKAFEKKARKSLKIADSIELPEITNQILNAVIKHWSDSSKLLDVTNITYFELKRSGSGWEAKLTKEKSIKAKVLIVADDIQKILPALKVTSLNVAGAAKLNYSENLYRTTIGGINETTDFLSLYNLLIPNQENILYIKHDNLEIGQAAGATAAYAAFFQTKTSLSNLKRIQGELLSYKLSLMPFEDVKIADSNWMAIQKIGITGILKADIKNGKVYFNPEKEVSYDEIKQPIKDYYYKAQIWFDDHQNIPINLENTISMVCYVGNKAVDATKAEIEKKWNKNYKFSSKYDLKKVLTRREFSVIINEYLKPFDMVNVDRTGRVIR</sequence>
<keyword evidence="1" id="KW-0732">Signal</keyword>
<gene>
    <name evidence="2" type="ORF">OQZ29_06355</name>
</gene>
<dbReference type="EMBL" id="JAPJUH010000002">
    <property type="protein sequence ID" value="MCX3264359.1"/>
    <property type="molecule type" value="Genomic_DNA"/>
</dbReference>
<keyword evidence="3" id="KW-1185">Reference proteome</keyword>
<organism evidence="2 3">
    <name type="scientific">Pedobacter agri</name>
    <dbReference type="NCBI Taxonomy" id="454586"/>
    <lineage>
        <taxon>Bacteria</taxon>
        <taxon>Pseudomonadati</taxon>
        <taxon>Bacteroidota</taxon>
        <taxon>Sphingobacteriia</taxon>
        <taxon>Sphingobacteriales</taxon>
        <taxon>Sphingobacteriaceae</taxon>
        <taxon>Pedobacter</taxon>
    </lineage>
</organism>
<evidence type="ECO:0000256" key="1">
    <source>
        <dbReference type="SAM" id="SignalP"/>
    </source>
</evidence>